<dbReference type="EMBL" id="JBANMG010000009">
    <property type="protein sequence ID" value="KAK6949305.1"/>
    <property type="molecule type" value="Genomic_DNA"/>
</dbReference>
<dbReference type="Pfam" id="PF06985">
    <property type="entry name" value="HET"/>
    <property type="match status" value="1"/>
</dbReference>
<comment type="caution">
    <text evidence="3">The sequence shown here is derived from an EMBL/GenBank/DDBJ whole genome shotgun (WGS) entry which is preliminary data.</text>
</comment>
<keyword evidence="4" id="KW-1185">Reference proteome</keyword>
<protein>
    <recommendedName>
        <fullName evidence="2">Heterokaryon incompatibility domain-containing protein</fullName>
    </recommendedName>
</protein>
<dbReference type="AlphaFoldDB" id="A0AAX6M9I3"/>
<evidence type="ECO:0000256" key="1">
    <source>
        <dbReference type="SAM" id="MobiDB-lite"/>
    </source>
</evidence>
<sequence>MARYKYQHLQDGRSFRLLSLLPGDDPADPIRCQLQVHSLTEDGQIPQYTALSYVWGDRSFDTHIECEGGILPVNRGCFQALRSLRDSLRNPGRDLAFTPYFWVDAVCINQLDEREKSSQVRLMGDIYRSAETVLCFIGDSYAQEDLYVPNHLGSKPGARRHFFRRDSRDSGGWKADRDIIGVNNIRESAVRKLFESQYWTRLWTFQEALLSHRKIVFSGTDMIEWESVGTLLRQAAVVKREGINHLLPKAIHFHSLTTTSPMLRLLFDRENASITKRFNKTYTQSLSLEISRILSFSEELKTSDPRDKIYALAGVMAALEVDLAIDYYRPVALIYKDSVSAFSMKTWPFDELEIESEDLSVTILDLGLSRIFPPLHSLPVRTKESSPISQLIKTEPMQTIQCLRCGESKVRVPTNKALVGATQSKATHRIKEEVSFSEKDAIDSPNLSPPHEPVELSFPLLAHSLARSFSIRKRNWLISKVSLQLGPILSQCTKDKEHGGGRQVASRPSENIKGQEISHTSQRNKNQRRRRGEDEHSDDEDNREHPRKKNKCTEVDDMKKLLACPFHQRNPHRASVNRSCSGPGWASIARLK</sequence>
<evidence type="ECO:0000313" key="3">
    <source>
        <dbReference type="EMBL" id="KAK6949305.1"/>
    </source>
</evidence>
<dbReference type="PANTHER" id="PTHR24148">
    <property type="entry name" value="ANKYRIN REPEAT DOMAIN-CONTAINING PROTEIN 39 HOMOLOG-RELATED"/>
    <property type="match status" value="1"/>
</dbReference>
<proteinExistence type="predicted"/>
<feature type="region of interest" description="Disordered" evidence="1">
    <location>
        <begin position="492"/>
        <end position="556"/>
    </location>
</feature>
<feature type="region of interest" description="Disordered" evidence="1">
    <location>
        <begin position="571"/>
        <end position="592"/>
    </location>
</feature>
<dbReference type="PANTHER" id="PTHR24148:SF64">
    <property type="entry name" value="HETEROKARYON INCOMPATIBILITY DOMAIN-CONTAINING PROTEIN"/>
    <property type="match status" value="1"/>
</dbReference>
<organism evidence="3 4">
    <name type="scientific">Daldinia eschscholtzii</name>
    <dbReference type="NCBI Taxonomy" id="292717"/>
    <lineage>
        <taxon>Eukaryota</taxon>
        <taxon>Fungi</taxon>
        <taxon>Dikarya</taxon>
        <taxon>Ascomycota</taxon>
        <taxon>Pezizomycotina</taxon>
        <taxon>Sordariomycetes</taxon>
        <taxon>Xylariomycetidae</taxon>
        <taxon>Xylariales</taxon>
        <taxon>Hypoxylaceae</taxon>
        <taxon>Daldinia</taxon>
    </lineage>
</organism>
<feature type="domain" description="Heterokaryon incompatibility" evidence="2">
    <location>
        <begin position="48"/>
        <end position="207"/>
    </location>
</feature>
<evidence type="ECO:0000259" key="2">
    <source>
        <dbReference type="Pfam" id="PF06985"/>
    </source>
</evidence>
<dbReference type="Proteomes" id="UP001369815">
    <property type="component" value="Unassembled WGS sequence"/>
</dbReference>
<evidence type="ECO:0000313" key="4">
    <source>
        <dbReference type="Proteomes" id="UP001369815"/>
    </source>
</evidence>
<name>A0AAX6M9I3_9PEZI</name>
<accession>A0AAX6M9I3</accession>
<gene>
    <name evidence="3" type="ORF">Daesc_009380</name>
</gene>
<dbReference type="InterPro" id="IPR010730">
    <property type="entry name" value="HET"/>
</dbReference>
<reference evidence="3 4" key="1">
    <citation type="journal article" date="2024" name="Front Chem Biol">
        <title>Unveiling the potential of Daldinia eschscholtzii MFLUCC 19-0629 through bioactivity and bioinformatics studies for enhanced sustainable agriculture production.</title>
        <authorList>
            <person name="Brooks S."/>
            <person name="Weaver J.A."/>
            <person name="Klomchit A."/>
            <person name="Alharthi S.A."/>
            <person name="Onlamun T."/>
            <person name="Nurani R."/>
            <person name="Vong T.K."/>
            <person name="Alberti F."/>
            <person name="Greco C."/>
        </authorList>
    </citation>
    <scope>NUCLEOTIDE SEQUENCE [LARGE SCALE GENOMIC DNA]</scope>
    <source>
        <strain evidence="3">MFLUCC 19-0629</strain>
    </source>
</reference>
<dbReference type="InterPro" id="IPR052895">
    <property type="entry name" value="HetReg/Transcr_Mod"/>
</dbReference>